<dbReference type="RefSeq" id="WP_094792244.1">
    <property type="nucleotide sequence ID" value="NZ_CP108413.1"/>
</dbReference>
<sequence length="68" mass="6744">MAAAIGAGQPHGPVELAGFPRSARGSTLTLFRFTLSITTLPGRRTVAAALGSPVTDDAKAGPRGPAGT</sequence>
<keyword evidence="3" id="KW-1185">Reference proteome</keyword>
<name>A0ABW7RFY1_9ACTN</name>
<reference evidence="2 3" key="1">
    <citation type="submission" date="2024-10" db="EMBL/GenBank/DDBJ databases">
        <title>The Natural Products Discovery Center: Release of the First 8490 Sequenced Strains for Exploring Actinobacteria Biosynthetic Diversity.</title>
        <authorList>
            <person name="Kalkreuter E."/>
            <person name="Kautsar S.A."/>
            <person name="Yang D."/>
            <person name="Bader C.D."/>
            <person name="Teijaro C.N."/>
            <person name="Fluegel L."/>
            <person name="Davis C.M."/>
            <person name="Simpson J.R."/>
            <person name="Lauterbach L."/>
            <person name="Steele A.D."/>
            <person name="Gui C."/>
            <person name="Meng S."/>
            <person name="Li G."/>
            <person name="Viehrig K."/>
            <person name="Ye F."/>
            <person name="Su P."/>
            <person name="Kiefer A.F."/>
            <person name="Nichols A."/>
            <person name="Cepeda A.J."/>
            <person name="Yan W."/>
            <person name="Fan B."/>
            <person name="Jiang Y."/>
            <person name="Adhikari A."/>
            <person name="Zheng C.-J."/>
            <person name="Schuster L."/>
            <person name="Cowan T.M."/>
            <person name="Smanski M.J."/>
            <person name="Chevrette M.G."/>
            <person name="De Carvalho L.P.S."/>
            <person name="Shen B."/>
        </authorList>
    </citation>
    <scope>NUCLEOTIDE SEQUENCE [LARGE SCALE GENOMIC DNA]</scope>
    <source>
        <strain evidence="2 3">NPDC018013</strain>
    </source>
</reference>
<comment type="caution">
    <text evidence="2">The sequence shown here is derived from an EMBL/GenBank/DDBJ whole genome shotgun (WGS) entry which is preliminary data.</text>
</comment>
<evidence type="ECO:0000256" key="1">
    <source>
        <dbReference type="SAM" id="MobiDB-lite"/>
    </source>
</evidence>
<evidence type="ECO:0000313" key="2">
    <source>
        <dbReference type="EMBL" id="MFH8586647.1"/>
    </source>
</evidence>
<accession>A0ABW7RFY1</accession>
<dbReference type="EMBL" id="JBIRGH010000011">
    <property type="protein sequence ID" value="MFH8586647.1"/>
    <property type="molecule type" value="Genomic_DNA"/>
</dbReference>
<feature type="region of interest" description="Disordered" evidence="1">
    <location>
        <begin position="48"/>
        <end position="68"/>
    </location>
</feature>
<evidence type="ECO:0000313" key="3">
    <source>
        <dbReference type="Proteomes" id="UP001610990"/>
    </source>
</evidence>
<feature type="region of interest" description="Disordered" evidence="1">
    <location>
        <begin position="1"/>
        <end position="20"/>
    </location>
</feature>
<dbReference type="Proteomes" id="UP001610990">
    <property type="component" value="Unassembled WGS sequence"/>
</dbReference>
<gene>
    <name evidence="2" type="ORF">ACH4GP_19985</name>
</gene>
<protein>
    <submittedName>
        <fullName evidence="2">Uncharacterized protein</fullName>
    </submittedName>
</protein>
<organism evidence="2 3">
    <name type="scientific">Streptomyces celluloflavus</name>
    <dbReference type="NCBI Taxonomy" id="58344"/>
    <lineage>
        <taxon>Bacteria</taxon>
        <taxon>Bacillati</taxon>
        <taxon>Actinomycetota</taxon>
        <taxon>Actinomycetes</taxon>
        <taxon>Kitasatosporales</taxon>
        <taxon>Streptomycetaceae</taxon>
        <taxon>Streptomyces</taxon>
    </lineage>
</organism>
<proteinExistence type="predicted"/>